<proteinExistence type="predicted"/>
<dbReference type="EnsemblMetazoa" id="Aqu2.1.25461_001">
    <property type="protein sequence ID" value="Aqu2.1.25461_001"/>
    <property type="gene ID" value="Aqu2.1.25461"/>
</dbReference>
<accession>A0A1X7UD85</accession>
<organism evidence="1">
    <name type="scientific">Amphimedon queenslandica</name>
    <name type="common">Sponge</name>
    <dbReference type="NCBI Taxonomy" id="400682"/>
    <lineage>
        <taxon>Eukaryota</taxon>
        <taxon>Metazoa</taxon>
        <taxon>Porifera</taxon>
        <taxon>Demospongiae</taxon>
        <taxon>Heteroscleromorpha</taxon>
        <taxon>Haplosclerida</taxon>
        <taxon>Niphatidae</taxon>
        <taxon>Amphimedon</taxon>
    </lineage>
</organism>
<protein>
    <submittedName>
        <fullName evidence="1">Uncharacterized protein</fullName>
    </submittedName>
</protein>
<dbReference type="AlphaFoldDB" id="A0A1X7UD85"/>
<dbReference type="InParanoid" id="A0A1X7UD85"/>
<reference evidence="1" key="1">
    <citation type="submission" date="2017-05" db="UniProtKB">
        <authorList>
            <consortium name="EnsemblMetazoa"/>
        </authorList>
    </citation>
    <scope>IDENTIFICATION</scope>
</reference>
<sequence>MVCVSSENLTLLSAFSSTWWTISDTAFLSSGLTPFFSFLFTLLFLEEDEVSAASFLLEDEAQPIFSRFKDSKIPDNLVISRLKVCG</sequence>
<name>A0A1X7UD85_AMPQE</name>
<evidence type="ECO:0000313" key="1">
    <source>
        <dbReference type="EnsemblMetazoa" id="Aqu2.1.25461_001"/>
    </source>
</evidence>